<evidence type="ECO:0000256" key="7">
    <source>
        <dbReference type="RuleBase" id="RU003345"/>
    </source>
</evidence>
<organism evidence="9 10">
    <name type="scientific">Flavobacterium columnare</name>
    <dbReference type="NCBI Taxonomy" id="996"/>
    <lineage>
        <taxon>Bacteria</taxon>
        <taxon>Pseudomonadati</taxon>
        <taxon>Bacteroidota</taxon>
        <taxon>Flavobacteriia</taxon>
        <taxon>Flavobacteriales</taxon>
        <taxon>Flavobacteriaceae</taxon>
        <taxon>Flavobacterium</taxon>
    </lineage>
</organism>
<reference evidence="9 10" key="2">
    <citation type="submission" date="2019-05" db="EMBL/GenBank/DDBJ databases">
        <authorList>
            <person name="Ravantti J.J."/>
        </authorList>
    </citation>
    <scope>NUCLEOTIDE SEQUENCE [LARGE SCALE GENOMIC DNA]</scope>
    <source>
        <strain evidence="9 10">B185</strain>
    </source>
</reference>
<evidence type="ECO:0000256" key="3">
    <source>
        <dbReference type="ARBA" id="ARBA00023027"/>
    </source>
</evidence>
<dbReference type="PANTHER" id="PTHR43570:SF16">
    <property type="entry name" value="ALDEHYDE DEHYDROGENASE TYPE III, ISOFORM Q"/>
    <property type="match status" value="1"/>
</dbReference>
<dbReference type="InterPro" id="IPR015590">
    <property type="entry name" value="Aldehyde_DH_dom"/>
</dbReference>
<feature type="active site" evidence="5 6">
    <location>
        <position position="191"/>
    </location>
</feature>
<dbReference type="EMBL" id="CP010992">
    <property type="protein sequence ID" value="AMO19507.1"/>
    <property type="molecule type" value="Genomic_DNA"/>
</dbReference>
<dbReference type="FunFam" id="3.40.605.10:FF:000004">
    <property type="entry name" value="Aldehyde dehydrogenase"/>
    <property type="match status" value="1"/>
</dbReference>
<sequence length="439" mass="49922">MYTVSQRKKVLKKLLDNLVKYETDMQDALYKDFKKPRFESMISETEYIINELRYTIRKIDSWVKPKRVFPSLLNFPSKDYLYSEPYGKILIISPWNYPIQLAFSPLIAAVAAGNKVTLKPSELTPNSSSILSKIIRETFDIDQVVVITGDYTIAQDLLSKRWDYIFFTGSVPVGKIVAKAAAEHLTPVTLELGGKSPSIVDQTADLKLAAKRIIWGKIFNAGQTCIAPDYLIVHKSIKEKIIPYLIQEIQNALGNSIQESEDFARIINLKNWKRQQSLLENQTILFGGQTNETDLYISPTLLDEPSLESPVMKEEIFGPILPIITYTTKEELYQVINRFEKPLALYLFTKDKSFEKELLSKISFGGGCVNDTLSHFSNNNLPFGGVGHSGIGAYHGKLGFETFSHQKAIVKKSNWIDLPFRYAPYKGKIKMVKKILKWL</sequence>
<gene>
    <name evidence="9" type="ORF">UN65_03360</name>
</gene>
<dbReference type="CDD" id="cd07136">
    <property type="entry name" value="ALDH_YwdH-P39616"/>
    <property type="match status" value="1"/>
</dbReference>
<evidence type="ECO:0000313" key="9">
    <source>
        <dbReference type="EMBL" id="AMO19507.1"/>
    </source>
</evidence>
<evidence type="ECO:0000259" key="8">
    <source>
        <dbReference type="Pfam" id="PF00171"/>
    </source>
</evidence>
<dbReference type="FunFam" id="3.40.309.10:FF:000003">
    <property type="entry name" value="Aldehyde dehydrogenase"/>
    <property type="match status" value="1"/>
</dbReference>
<dbReference type="RefSeq" id="WP_138424985.1">
    <property type="nucleotide sequence ID" value="NZ_CP010992.1"/>
</dbReference>
<dbReference type="InterPro" id="IPR012394">
    <property type="entry name" value="Aldehyde_DH_NAD(P)"/>
</dbReference>
<feature type="domain" description="Aldehyde dehydrogenase" evidence="8">
    <location>
        <begin position="3"/>
        <end position="409"/>
    </location>
</feature>
<dbReference type="Gene3D" id="3.40.309.10">
    <property type="entry name" value="Aldehyde Dehydrogenase, Chain A, domain 2"/>
    <property type="match status" value="1"/>
</dbReference>
<dbReference type="InterPro" id="IPR016161">
    <property type="entry name" value="Ald_DH/histidinol_DH"/>
</dbReference>
<reference evidence="10" key="1">
    <citation type="submission" date="2016-03" db="EMBL/GenBank/DDBJ databases">
        <title>Flavobacterium columnare strain B185, complete genome.</title>
        <authorList>
            <person name="Sundberg L.-R."/>
            <person name="Papponen P."/>
            <person name="Laanto E."/>
        </authorList>
    </citation>
    <scope>NUCLEOTIDE SEQUENCE [LARGE SCALE GENOMIC DNA]</scope>
    <source>
        <strain evidence="10">B185</strain>
    </source>
</reference>
<evidence type="ECO:0000256" key="6">
    <source>
        <dbReference type="PROSITE-ProRule" id="PRU10007"/>
    </source>
</evidence>
<dbReference type="SUPFAM" id="SSF53720">
    <property type="entry name" value="ALDH-like"/>
    <property type="match status" value="1"/>
</dbReference>
<dbReference type="PIRSF" id="PIRSF036492">
    <property type="entry name" value="ALDH"/>
    <property type="match status" value="1"/>
</dbReference>
<proteinExistence type="inferred from homology"/>
<dbReference type="Proteomes" id="UP000304840">
    <property type="component" value="Chromosome"/>
</dbReference>
<evidence type="ECO:0000256" key="4">
    <source>
        <dbReference type="PIRNR" id="PIRNR036492"/>
    </source>
</evidence>
<evidence type="ECO:0000313" key="10">
    <source>
        <dbReference type="Proteomes" id="UP000304840"/>
    </source>
</evidence>
<dbReference type="InterPro" id="IPR016163">
    <property type="entry name" value="Ald_DH_C"/>
</dbReference>
<dbReference type="PANTHER" id="PTHR43570">
    <property type="entry name" value="ALDEHYDE DEHYDROGENASE"/>
    <property type="match status" value="1"/>
</dbReference>
<protein>
    <recommendedName>
        <fullName evidence="4">Aldehyde dehydrogenase</fullName>
    </recommendedName>
</protein>
<dbReference type="GO" id="GO:0004029">
    <property type="term" value="F:aldehyde dehydrogenase (NAD+) activity"/>
    <property type="evidence" value="ECO:0007669"/>
    <property type="project" value="TreeGrafter"/>
</dbReference>
<dbReference type="Pfam" id="PF00171">
    <property type="entry name" value="Aldedh"/>
    <property type="match status" value="1"/>
</dbReference>
<evidence type="ECO:0000256" key="5">
    <source>
        <dbReference type="PIRSR" id="PIRSR036492-1"/>
    </source>
</evidence>
<dbReference type="GO" id="GO:0006081">
    <property type="term" value="P:aldehyde metabolic process"/>
    <property type="evidence" value="ECO:0007669"/>
    <property type="project" value="InterPro"/>
</dbReference>
<keyword evidence="3" id="KW-0520">NAD</keyword>
<dbReference type="InterPro" id="IPR029510">
    <property type="entry name" value="Ald_DH_CS_GLU"/>
</dbReference>
<comment type="similarity">
    <text evidence="1 4 7">Belongs to the aldehyde dehydrogenase family.</text>
</comment>
<name>A0AAI8CG26_9FLAO</name>
<dbReference type="InterPro" id="IPR016162">
    <property type="entry name" value="Ald_DH_N"/>
</dbReference>
<feature type="active site" evidence="5">
    <location>
        <position position="225"/>
    </location>
</feature>
<dbReference type="Gene3D" id="3.40.605.10">
    <property type="entry name" value="Aldehyde Dehydrogenase, Chain A, domain 1"/>
    <property type="match status" value="1"/>
</dbReference>
<evidence type="ECO:0000256" key="2">
    <source>
        <dbReference type="ARBA" id="ARBA00023002"/>
    </source>
</evidence>
<accession>A0AAI8CG26</accession>
<keyword evidence="2 4" id="KW-0560">Oxidoreductase</keyword>
<evidence type="ECO:0000256" key="1">
    <source>
        <dbReference type="ARBA" id="ARBA00009986"/>
    </source>
</evidence>
<dbReference type="AlphaFoldDB" id="A0AAI8CG26"/>
<dbReference type="PROSITE" id="PS00687">
    <property type="entry name" value="ALDEHYDE_DEHYDR_GLU"/>
    <property type="match status" value="1"/>
</dbReference>
<dbReference type="GO" id="GO:0005737">
    <property type="term" value="C:cytoplasm"/>
    <property type="evidence" value="ECO:0007669"/>
    <property type="project" value="TreeGrafter"/>
</dbReference>